<protein>
    <submittedName>
        <fullName evidence="1">Uncharacterized protein</fullName>
    </submittedName>
</protein>
<dbReference type="Proteomes" id="UP000182573">
    <property type="component" value="Unassembled WGS sequence"/>
</dbReference>
<evidence type="ECO:0000313" key="2">
    <source>
        <dbReference type="Proteomes" id="UP000182573"/>
    </source>
</evidence>
<dbReference type="EMBL" id="FNOF01000003">
    <property type="protein sequence ID" value="SDW45576.1"/>
    <property type="molecule type" value="Genomic_DNA"/>
</dbReference>
<dbReference type="RefSeq" id="WP_004515155.1">
    <property type="nucleotide sequence ID" value="NZ_FNOF01000003.1"/>
</dbReference>
<name>A0A1H2TNM6_HALVA</name>
<gene>
    <name evidence="1" type="ORF">SAMN05443574_103324</name>
</gene>
<organism evidence="1 2">
    <name type="scientific">Haloarcula vallismortis</name>
    <name type="common">Halobacterium vallismortis</name>
    <dbReference type="NCBI Taxonomy" id="28442"/>
    <lineage>
        <taxon>Archaea</taxon>
        <taxon>Methanobacteriati</taxon>
        <taxon>Methanobacteriota</taxon>
        <taxon>Stenosarchaea group</taxon>
        <taxon>Halobacteria</taxon>
        <taxon>Halobacteriales</taxon>
        <taxon>Haloarculaceae</taxon>
        <taxon>Haloarcula</taxon>
    </lineage>
</organism>
<dbReference type="AlphaFoldDB" id="A0A1H2TNM6"/>
<evidence type="ECO:0000313" key="1">
    <source>
        <dbReference type="EMBL" id="SDW45576.1"/>
    </source>
</evidence>
<dbReference type="STRING" id="28442.SAMN05443574_103324"/>
<sequence>MNGDYRIVTLHDEREICRLHDREMAEAILYDLQEGRITEEEAEKIAASDHHELLYTFKTNVKTLLQTLTPR</sequence>
<reference evidence="1 2" key="1">
    <citation type="submission" date="2016-10" db="EMBL/GenBank/DDBJ databases">
        <authorList>
            <person name="de Groot N.N."/>
        </authorList>
    </citation>
    <scope>NUCLEOTIDE SEQUENCE [LARGE SCALE GENOMIC DNA]</scope>
    <source>
        <strain evidence="1 2">DSM 3756</strain>
    </source>
</reference>
<proteinExistence type="predicted"/>
<accession>A0A1H2TNM6</accession>